<proteinExistence type="predicted"/>
<dbReference type="EMBL" id="LAZR01006773">
    <property type="protein sequence ID" value="KKM89729.1"/>
    <property type="molecule type" value="Genomic_DNA"/>
</dbReference>
<name>A0A0F9L4H7_9ZZZZ</name>
<gene>
    <name evidence="1" type="ORF">LCGC14_1245610</name>
</gene>
<feature type="non-terminal residue" evidence="1">
    <location>
        <position position="59"/>
    </location>
</feature>
<reference evidence="1" key="1">
    <citation type="journal article" date="2015" name="Nature">
        <title>Complex archaea that bridge the gap between prokaryotes and eukaryotes.</title>
        <authorList>
            <person name="Spang A."/>
            <person name="Saw J.H."/>
            <person name="Jorgensen S.L."/>
            <person name="Zaremba-Niedzwiedzka K."/>
            <person name="Martijn J."/>
            <person name="Lind A.E."/>
            <person name="van Eijk R."/>
            <person name="Schleper C."/>
            <person name="Guy L."/>
            <person name="Ettema T.J."/>
        </authorList>
    </citation>
    <scope>NUCLEOTIDE SEQUENCE</scope>
</reference>
<accession>A0A0F9L4H7</accession>
<protein>
    <submittedName>
        <fullName evidence="1">Uncharacterized protein</fullName>
    </submittedName>
</protein>
<comment type="caution">
    <text evidence="1">The sequence shown here is derived from an EMBL/GenBank/DDBJ whole genome shotgun (WGS) entry which is preliminary data.</text>
</comment>
<dbReference type="AlphaFoldDB" id="A0A0F9L4H7"/>
<organism evidence="1">
    <name type="scientific">marine sediment metagenome</name>
    <dbReference type="NCBI Taxonomy" id="412755"/>
    <lineage>
        <taxon>unclassified sequences</taxon>
        <taxon>metagenomes</taxon>
        <taxon>ecological metagenomes</taxon>
    </lineage>
</organism>
<sequence length="59" mass="6777">MRLNDEAKLQVVHEAHGEAGELIAALYEVLPGVMAHHFLTYSFWTQMELIGRLREVLNK</sequence>
<evidence type="ECO:0000313" key="1">
    <source>
        <dbReference type="EMBL" id="KKM89729.1"/>
    </source>
</evidence>